<comment type="similarity">
    <text evidence="1">Belongs to the hemerythrin family.</text>
</comment>
<protein>
    <submittedName>
        <fullName evidence="4">Hemerythrin</fullName>
    </submittedName>
</protein>
<evidence type="ECO:0000313" key="4">
    <source>
        <dbReference type="EMBL" id="QKE30018.1"/>
    </source>
</evidence>
<proteinExistence type="inferred from homology"/>
<dbReference type="GO" id="GO:0046872">
    <property type="term" value="F:metal ion binding"/>
    <property type="evidence" value="ECO:0007669"/>
    <property type="project" value="UniProtKB-KW"/>
</dbReference>
<dbReference type="SUPFAM" id="SSF47188">
    <property type="entry name" value="Hemerythrin-like"/>
    <property type="match status" value="1"/>
</dbReference>
<dbReference type="KEGG" id="paco:AACT_2966"/>
<dbReference type="RefSeq" id="WP_172128297.1">
    <property type="nucleotide sequence ID" value="NZ_CP042652.1"/>
</dbReference>
<dbReference type="InterPro" id="IPR035938">
    <property type="entry name" value="Hemerythrin-like_sf"/>
</dbReference>
<keyword evidence="2" id="KW-0479">Metal-binding</keyword>
<dbReference type="InterPro" id="IPR012827">
    <property type="entry name" value="Hemerythrin_metal-bd"/>
</dbReference>
<keyword evidence="5" id="KW-1185">Reference proteome</keyword>
<dbReference type="Proteomes" id="UP000503483">
    <property type="component" value="Chromosome"/>
</dbReference>
<sequence>MQNNDQEILIWRSEYNINNFKIDSEHQKLFAIAREAINVTKLKDDIEINTKLKEIITKLFDYVNYHFKNKEIHENIVNTINEFVKQLATLSEDSFEKELAKLIDGTIVHHIVQEDKKIISWLKANSSQNDS</sequence>
<evidence type="ECO:0000313" key="5">
    <source>
        <dbReference type="Proteomes" id="UP000503483"/>
    </source>
</evidence>
<dbReference type="AlphaFoldDB" id="A0A6M8EN84"/>
<accession>A0A6M8EN84</accession>
<organism evidence="4 5">
    <name type="scientific">Arcobacter acticola</name>
    <dbReference type="NCBI Taxonomy" id="1849015"/>
    <lineage>
        <taxon>Bacteria</taxon>
        <taxon>Pseudomonadati</taxon>
        <taxon>Campylobacterota</taxon>
        <taxon>Epsilonproteobacteria</taxon>
        <taxon>Campylobacterales</taxon>
        <taxon>Arcobacteraceae</taxon>
        <taxon>Arcobacter</taxon>
    </lineage>
</organism>
<dbReference type="CDD" id="cd12107">
    <property type="entry name" value="Hemerythrin"/>
    <property type="match status" value="1"/>
</dbReference>
<reference evidence="4 5" key="1">
    <citation type="submission" date="2019-08" db="EMBL/GenBank/DDBJ databases">
        <title>Complete genome sequence of Arcobacter acticola.</title>
        <authorList>
            <person name="Miller W."/>
        </authorList>
    </citation>
    <scope>NUCLEOTIDE SEQUENCE [LARGE SCALE GENOMIC DNA]</scope>
    <source>
        <strain evidence="4 5">KCTC 52212</strain>
    </source>
</reference>
<dbReference type="EMBL" id="CP042652">
    <property type="protein sequence ID" value="QKE30018.1"/>
    <property type="molecule type" value="Genomic_DNA"/>
</dbReference>
<evidence type="ECO:0000256" key="3">
    <source>
        <dbReference type="ARBA" id="ARBA00023004"/>
    </source>
</evidence>
<evidence type="ECO:0000256" key="1">
    <source>
        <dbReference type="ARBA" id="ARBA00010587"/>
    </source>
</evidence>
<gene>
    <name evidence="4" type="ORF">AACT_2966</name>
</gene>
<keyword evidence="3" id="KW-0408">Iron</keyword>
<name>A0A6M8EN84_9BACT</name>
<evidence type="ECO:0000256" key="2">
    <source>
        <dbReference type="ARBA" id="ARBA00022723"/>
    </source>
</evidence>
<dbReference type="Gene3D" id="1.20.120.50">
    <property type="entry name" value="Hemerythrin-like"/>
    <property type="match status" value="2"/>
</dbReference>